<evidence type="ECO:0000313" key="1">
    <source>
        <dbReference type="EMBL" id="QCG76273.1"/>
    </source>
</evidence>
<sequence length="62" mass="7514">MFLFYYDIFIMNEIMHISANTYVIEYRVLNKLVVTIKNNRSFTLWIHFDIGAFSIAWKYNAI</sequence>
<proteinExistence type="predicted"/>
<protein>
    <submittedName>
        <fullName evidence="1">Uncharacterized protein</fullName>
    </submittedName>
</protein>
<accession>A0A4Y5JYT9</accession>
<keyword evidence="2" id="KW-1185">Reference proteome</keyword>
<dbReference type="Proteomes" id="UP000316733">
    <property type="component" value="Segment"/>
</dbReference>
<organism evidence="1 2">
    <name type="scientific">Pseudomonas phage vB_PaeM_PA5oct</name>
    <dbReference type="NCBI Taxonomy" id="2163605"/>
    <lineage>
        <taxon>Viruses</taxon>
        <taxon>Duplodnaviria</taxon>
        <taxon>Heunggongvirae</taxon>
        <taxon>Uroviricota</taxon>
        <taxon>Caudoviricetes</taxon>
        <taxon>Arenbergviridae</taxon>
        <taxon>Wroclawvirus</taxon>
        <taxon>Wroclawvirus PA5oct</taxon>
    </lineage>
</organism>
<evidence type="ECO:0000313" key="2">
    <source>
        <dbReference type="Proteomes" id="UP000316733"/>
    </source>
</evidence>
<reference evidence="2" key="1">
    <citation type="journal article" date="2020" name="bioRxiv">
        <title>Integrative omics analysis of Pseudomonas aeruginosa virus PA5oct highlights the molecular complexity of jumbo phages.</title>
        <authorList>
            <person name="Lood C."/>
            <person name="Danis-Wlodarczyk K."/>
            <person name="Blasdel B.G."/>
            <person name="Jang H.B."/>
            <person name="Vandenheuvel D."/>
            <person name="Briers Y."/>
            <person name="Noben J.-P."/>
            <person name="van Noort V."/>
            <person name="Drulis-Kawa Z."/>
            <person name="Lavigne R."/>
        </authorList>
    </citation>
    <scope>NUCLEOTIDE SEQUENCE [LARGE SCALE GENOMIC DNA]</scope>
</reference>
<dbReference type="EMBL" id="MK797984">
    <property type="protein sequence ID" value="QCG76273.1"/>
    <property type="molecule type" value="Genomic_DNA"/>
</dbReference>
<gene>
    <name evidence="1" type="ORF">EST35_0399</name>
</gene>
<name>A0A4Y5JYT9_9CAUD</name>